<dbReference type="InterPro" id="IPR050508">
    <property type="entry name" value="Methyltransf_Superfamily"/>
</dbReference>
<keyword evidence="2" id="KW-0489">Methyltransferase</keyword>
<dbReference type="InterPro" id="IPR029063">
    <property type="entry name" value="SAM-dependent_MTases_sf"/>
</dbReference>
<dbReference type="SUPFAM" id="SSF53335">
    <property type="entry name" value="S-adenosyl-L-methionine-dependent methyltransferases"/>
    <property type="match status" value="1"/>
</dbReference>
<comment type="caution">
    <text evidence="2">The sequence shown here is derived from an EMBL/GenBank/DDBJ whole genome shotgun (WGS) entry which is preliminary data.</text>
</comment>
<evidence type="ECO:0000313" key="3">
    <source>
        <dbReference type="Proteomes" id="UP000291189"/>
    </source>
</evidence>
<evidence type="ECO:0000313" key="2">
    <source>
        <dbReference type="EMBL" id="RYU15692.1"/>
    </source>
</evidence>
<evidence type="ECO:0000259" key="1">
    <source>
        <dbReference type="Pfam" id="PF13649"/>
    </source>
</evidence>
<dbReference type="Gene3D" id="1.10.10.10">
    <property type="entry name" value="Winged helix-like DNA-binding domain superfamily/Winged helix DNA-binding domain"/>
    <property type="match status" value="1"/>
</dbReference>
<name>A0A4Q5JAA0_9ACTN</name>
<keyword evidence="3" id="KW-1185">Reference proteome</keyword>
<dbReference type="Gene3D" id="3.40.50.150">
    <property type="entry name" value="Vaccinia Virus protein VP39"/>
    <property type="match status" value="1"/>
</dbReference>
<keyword evidence="2" id="KW-0808">Transferase</keyword>
<protein>
    <submittedName>
        <fullName evidence="2">Class I SAM-dependent methyltransferase</fullName>
    </submittedName>
</protein>
<dbReference type="PANTHER" id="PTHR42912">
    <property type="entry name" value="METHYLTRANSFERASE"/>
    <property type="match status" value="1"/>
</dbReference>
<organism evidence="2 3">
    <name type="scientific">Nocardioides iriomotensis</name>
    <dbReference type="NCBI Taxonomy" id="715784"/>
    <lineage>
        <taxon>Bacteria</taxon>
        <taxon>Bacillati</taxon>
        <taxon>Actinomycetota</taxon>
        <taxon>Actinomycetes</taxon>
        <taxon>Propionibacteriales</taxon>
        <taxon>Nocardioidaceae</taxon>
        <taxon>Nocardioides</taxon>
    </lineage>
</organism>
<dbReference type="EMBL" id="SDPU01000001">
    <property type="protein sequence ID" value="RYU15692.1"/>
    <property type="molecule type" value="Genomic_DNA"/>
</dbReference>
<dbReference type="PANTHER" id="PTHR42912:SF80">
    <property type="entry name" value="METHYLTRANSFERASE DOMAIN-CONTAINING PROTEIN"/>
    <property type="match status" value="1"/>
</dbReference>
<sequence>MDVRAMAKVVRAGDIRTRVRALRDGQAAIRLAMTAAAVDLGVLDTLETPRTVEELGERHGFVDVDLARAFVATLEAGGLVTRSGDRLRLTRRGTVVRSDPVVRATYSAFSDFHTGLYRDLGGQLGGGSARDDVTRRAPAIADLSRFMQPLVESLLRGVVESRPTRSVLDVGCGAGMLLSTMLHAAPDATGTGLELDPAAAALAERNLTDQGLAQRSEVLVGEARERLAGRSGFDVALLANVVYYLPVDERPALLRLVHDVLAPGGTVVVVTTVLEDNAFSRHFDLLLRAQEGAMQLPVAEELAGQLREAGFADPQVRRVSPGESMTAFVASVPGVV</sequence>
<dbReference type="AlphaFoldDB" id="A0A4Q5JAA0"/>
<dbReference type="GO" id="GO:0008168">
    <property type="term" value="F:methyltransferase activity"/>
    <property type="evidence" value="ECO:0007669"/>
    <property type="project" value="UniProtKB-KW"/>
</dbReference>
<dbReference type="Proteomes" id="UP000291189">
    <property type="component" value="Unassembled WGS sequence"/>
</dbReference>
<dbReference type="GO" id="GO:0032259">
    <property type="term" value="P:methylation"/>
    <property type="evidence" value="ECO:0007669"/>
    <property type="project" value="UniProtKB-KW"/>
</dbReference>
<accession>A0A4Q5JAA0</accession>
<dbReference type="RefSeq" id="WP_129984975.1">
    <property type="nucleotide sequence ID" value="NZ_SDPU01000001.1"/>
</dbReference>
<reference evidence="2 3" key="1">
    <citation type="submission" date="2019-01" db="EMBL/GenBank/DDBJ databases">
        <title>Nocardioides guangzhouensis sp. nov., an actinobacterium isolated from soil.</title>
        <authorList>
            <person name="Fu Y."/>
            <person name="Cai Y."/>
            <person name="Lin Z."/>
            <person name="Chen P."/>
        </authorList>
    </citation>
    <scope>NUCLEOTIDE SEQUENCE [LARGE SCALE GENOMIC DNA]</scope>
    <source>
        <strain evidence="2 3">NBRC 105384</strain>
    </source>
</reference>
<dbReference type="Pfam" id="PF13649">
    <property type="entry name" value="Methyltransf_25"/>
    <property type="match status" value="1"/>
</dbReference>
<dbReference type="CDD" id="cd02440">
    <property type="entry name" value="AdoMet_MTases"/>
    <property type="match status" value="1"/>
</dbReference>
<dbReference type="OrthoDB" id="4145676at2"/>
<feature type="domain" description="Methyltransferase" evidence="1">
    <location>
        <begin position="167"/>
        <end position="265"/>
    </location>
</feature>
<dbReference type="InterPro" id="IPR036388">
    <property type="entry name" value="WH-like_DNA-bd_sf"/>
</dbReference>
<dbReference type="InterPro" id="IPR041698">
    <property type="entry name" value="Methyltransf_25"/>
</dbReference>
<proteinExistence type="predicted"/>
<gene>
    <name evidence="2" type="ORF">ETU37_00825</name>
</gene>